<dbReference type="SUPFAM" id="SSF55856">
    <property type="entry name" value="Cytochrome b5-like heme/steroid binding domain"/>
    <property type="match status" value="1"/>
</dbReference>
<evidence type="ECO:0000256" key="1">
    <source>
        <dbReference type="ARBA" id="ARBA00022617"/>
    </source>
</evidence>
<keyword evidence="5" id="KW-1133">Transmembrane helix</keyword>
<evidence type="ECO:0000313" key="8">
    <source>
        <dbReference type="EMBL" id="VUG19524.1"/>
    </source>
</evidence>
<dbReference type="PANTHER" id="PTHR19359:SF14">
    <property type="entry name" value="CYTOCHROME B5 A"/>
    <property type="match status" value="1"/>
</dbReference>
<dbReference type="SMART" id="SM01117">
    <property type="entry name" value="Cyt-b5"/>
    <property type="match status" value="1"/>
</dbReference>
<keyword evidence="5" id="KW-0472">Membrane</keyword>
<dbReference type="Proteomes" id="UP000478008">
    <property type="component" value="Unassembled WGS sequence"/>
</dbReference>
<dbReference type="EMBL" id="CABFWN010000005">
    <property type="protein sequence ID" value="VUG19524.1"/>
    <property type="molecule type" value="Genomic_DNA"/>
</dbReference>
<dbReference type="InterPro" id="IPR001199">
    <property type="entry name" value="Cyt_B5-like_heme/steroid-bd"/>
</dbReference>
<dbReference type="Proteomes" id="UP000568158">
    <property type="component" value="Unassembled WGS sequence"/>
</dbReference>
<comment type="similarity">
    <text evidence="4">Belongs to the cytochrome b5 family.</text>
</comment>
<evidence type="ECO:0000256" key="4">
    <source>
        <dbReference type="ARBA" id="ARBA00038168"/>
    </source>
</evidence>
<dbReference type="Pfam" id="PF00173">
    <property type="entry name" value="Cyt-b5"/>
    <property type="match status" value="1"/>
</dbReference>
<dbReference type="PRINTS" id="PR00363">
    <property type="entry name" value="CYTOCHROMEB5"/>
</dbReference>
<keyword evidence="3" id="KW-0408">Iron</keyword>
<dbReference type="InterPro" id="IPR036400">
    <property type="entry name" value="Cyt_B5-like_heme/steroid_sf"/>
</dbReference>
<name>A0A7D9H3W1_DEKBR</name>
<gene>
    <name evidence="8" type="ORF">DEBR0S5_05006G</name>
    <name evidence="7" type="ORF">HII12_000116</name>
</gene>
<evidence type="ECO:0000256" key="2">
    <source>
        <dbReference type="ARBA" id="ARBA00022723"/>
    </source>
</evidence>
<evidence type="ECO:0000313" key="7">
    <source>
        <dbReference type="EMBL" id="KAF6016370.1"/>
    </source>
</evidence>
<dbReference type="PROSITE" id="PS50255">
    <property type="entry name" value="CYTOCHROME_B5_2"/>
    <property type="match status" value="1"/>
</dbReference>
<organism evidence="8 9">
    <name type="scientific">Dekkera bruxellensis</name>
    <name type="common">Brettanomyces custersii</name>
    <dbReference type="NCBI Taxonomy" id="5007"/>
    <lineage>
        <taxon>Eukaryota</taxon>
        <taxon>Fungi</taxon>
        <taxon>Dikarya</taxon>
        <taxon>Ascomycota</taxon>
        <taxon>Saccharomycotina</taxon>
        <taxon>Pichiomycetes</taxon>
        <taxon>Pichiales</taxon>
        <taxon>Pichiaceae</taxon>
        <taxon>Brettanomyces</taxon>
    </lineage>
</organism>
<reference evidence="7 10" key="2">
    <citation type="journal article" date="2020" name="Appl. Microbiol. Biotechnol.">
        <title>Targeted gene deletion in Brettanomyces bruxellensis with an expression-free CRISPR-Cas9 system.</title>
        <authorList>
            <person name="Varela C."/>
            <person name="Bartel C."/>
            <person name="Onetto C."/>
            <person name="Borneman A."/>
        </authorList>
    </citation>
    <scope>NUCLEOTIDE SEQUENCE [LARGE SCALE GENOMIC DNA]</scope>
    <source>
        <strain evidence="7 10">AWRI1613</strain>
    </source>
</reference>
<keyword evidence="1" id="KW-0349">Heme</keyword>
<feature type="domain" description="Cytochrome b5 heme-binding" evidence="6">
    <location>
        <begin position="74"/>
        <end position="150"/>
    </location>
</feature>
<proteinExistence type="inferred from homology"/>
<evidence type="ECO:0000313" key="10">
    <source>
        <dbReference type="Proteomes" id="UP000568158"/>
    </source>
</evidence>
<evidence type="ECO:0000313" key="9">
    <source>
        <dbReference type="Proteomes" id="UP000478008"/>
    </source>
</evidence>
<dbReference type="GO" id="GO:0046872">
    <property type="term" value="F:metal ion binding"/>
    <property type="evidence" value="ECO:0007669"/>
    <property type="project" value="UniProtKB-KW"/>
</dbReference>
<dbReference type="GO" id="GO:0020037">
    <property type="term" value="F:heme binding"/>
    <property type="evidence" value="ECO:0007669"/>
    <property type="project" value="TreeGrafter"/>
</dbReference>
<protein>
    <submittedName>
        <fullName evidence="8">DEBR0S5_05006g1_1</fullName>
    </submittedName>
</protein>
<keyword evidence="5" id="KW-0812">Transmembrane</keyword>
<reference evidence="8 9" key="1">
    <citation type="submission" date="2019-07" db="EMBL/GenBank/DDBJ databases">
        <authorList>
            <person name="Friedrich A."/>
            <person name="Schacherer J."/>
        </authorList>
    </citation>
    <scope>NUCLEOTIDE SEQUENCE [LARGE SCALE GENOMIC DNA]</scope>
</reference>
<accession>A0A7D9H3W1</accession>
<dbReference type="Gene3D" id="3.10.120.10">
    <property type="entry name" value="Cytochrome b5-like heme/steroid binding domain"/>
    <property type="match status" value="1"/>
</dbReference>
<sequence length="232" mass="26315">MSNSKKESYLGPEIDDDHGKSQLKNTSLCLKRLVGTFLEYIQNTGRSRTANEDKNYNKNFHTRRGKNIVENGATTFVCRKEVYQHKTKDDAWMILHNKVYNVTDIINIHPGGVACLFSCVGLDGTVNFDDVGHSNDAWEMLRPYYIGDLPGSELTGLDNQKSQLMQATKKIEHTAANRITNDTPKETHFINKLRNNSAFRILILIFTNTATILGLLALTLFTYLQSQKWSPN</sequence>
<dbReference type="EMBL" id="JABCYN010000001">
    <property type="protein sequence ID" value="KAF6016370.1"/>
    <property type="molecule type" value="Genomic_DNA"/>
</dbReference>
<keyword evidence="9" id="KW-1185">Reference proteome</keyword>
<keyword evidence="2" id="KW-0479">Metal-binding</keyword>
<dbReference type="GO" id="GO:0016020">
    <property type="term" value="C:membrane"/>
    <property type="evidence" value="ECO:0007669"/>
    <property type="project" value="TreeGrafter"/>
</dbReference>
<feature type="transmembrane region" description="Helical" evidence="5">
    <location>
        <begin position="201"/>
        <end position="224"/>
    </location>
</feature>
<evidence type="ECO:0000256" key="3">
    <source>
        <dbReference type="ARBA" id="ARBA00023004"/>
    </source>
</evidence>
<dbReference type="InterPro" id="IPR050668">
    <property type="entry name" value="Cytochrome_b5"/>
</dbReference>
<dbReference type="AlphaFoldDB" id="A0A7D9H3W1"/>
<evidence type="ECO:0000259" key="6">
    <source>
        <dbReference type="PROSITE" id="PS50255"/>
    </source>
</evidence>
<evidence type="ECO:0000256" key="5">
    <source>
        <dbReference type="SAM" id="Phobius"/>
    </source>
</evidence>
<dbReference type="PANTHER" id="PTHR19359">
    <property type="entry name" value="CYTOCHROME B5"/>
    <property type="match status" value="1"/>
</dbReference>